<name>A0A8C4ZAC6_GADMO</name>
<dbReference type="Ensembl" id="ENSGMOT00000010101.2">
    <property type="protein sequence ID" value="ENSGMOP00000009837.2"/>
    <property type="gene ID" value="ENSGMOG00000009195.2"/>
</dbReference>
<dbReference type="AlphaFoldDB" id="A0A8C4ZAC6"/>
<evidence type="ECO:0000313" key="11">
    <source>
        <dbReference type="Proteomes" id="UP000694546"/>
    </source>
</evidence>
<feature type="region of interest" description="Disordered" evidence="7">
    <location>
        <begin position="193"/>
        <end position="242"/>
    </location>
</feature>
<keyword evidence="5 8" id="KW-0472">Membrane</keyword>
<reference evidence="10" key="1">
    <citation type="submission" date="2025-08" db="UniProtKB">
        <authorList>
            <consortium name="Ensembl"/>
        </authorList>
    </citation>
    <scope>IDENTIFICATION</scope>
</reference>
<feature type="compositionally biased region" description="Basic residues" evidence="7">
    <location>
        <begin position="58"/>
        <end position="73"/>
    </location>
</feature>
<evidence type="ECO:0000256" key="6">
    <source>
        <dbReference type="SAM" id="Coils"/>
    </source>
</evidence>
<organism evidence="10 11">
    <name type="scientific">Gadus morhua</name>
    <name type="common">Atlantic cod</name>
    <dbReference type="NCBI Taxonomy" id="8049"/>
    <lineage>
        <taxon>Eukaryota</taxon>
        <taxon>Metazoa</taxon>
        <taxon>Chordata</taxon>
        <taxon>Craniata</taxon>
        <taxon>Vertebrata</taxon>
        <taxon>Euteleostomi</taxon>
        <taxon>Actinopterygii</taxon>
        <taxon>Neopterygii</taxon>
        <taxon>Teleostei</taxon>
        <taxon>Neoteleostei</taxon>
        <taxon>Acanthomorphata</taxon>
        <taxon>Zeiogadaria</taxon>
        <taxon>Gadariae</taxon>
        <taxon>Gadiformes</taxon>
        <taxon>Gadoidei</taxon>
        <taxon>Gadidae</taxon>
        <taxon>Gadus</taxon>
    </lineage>
</organism>
<dbReference type="GO" id="GO:0005789">
    <property type="term" value="C:endoplasmic reticulum membrane"/>
    <property type="evidence" value="ECO:0007669"/>
    <property type="project" value="TreeGrafter"/>
</dbReference>
<feature type="coiled-coil region" evidence="6">
    <location>
        <begin position="276"/>
        <end position="313"/>
    </location>
</feature>
<dbReference type="PANTHER" id="PTHR18939:SF4">
    <property type="entry name" value="RIBOSOME-BINDING PROTEIN 1"/>
    <property type="match status" value="1"/>
</dbReference>
<feature type="region of interest" description="Disordered" evidence="7">
    <location>
        <begin position="508"/>
        <end position="571"/>
    </location>
</feature>
<sequence length="870" mass="96810">MDAWDPQTLALLVFGGFMVVSAVGMALVSLVSMRETSYEDALDQQRRQNNRTQPQRSDRRKKEKPVDKRKTKRREVPEPDALEPAVASTSEPESDPEPASEPAASPPAAGPGLPVVPELVEEAPIAPEAPPPTSVEAPPTTSVEAPPPAASPKEKRKKKKSGKLEPVSAAETLAKETLVVASEVVVVATETLSMGSVPSDPAPAPSDPASATGEEPKMDTPTKKKKSKAEPETDPAGPLPYKTLMSSVTEATLSQKEVQKLIQALQQKSPQTSGEADVVAALKKKLEEKEKQLNNEKKDATITKTRLRDLTKEVGAERTKMQALEAGLRAELLASDHAQATLTQQLQLKVSTLQEQLENGPSGQLTRLTQENSILRDALNQATSQAESRQNAELARLRQEVLRGAREVTELSRRNEALQGSEERRRSLENKLSSVEQQLAQNQLTHVAKERGHQQRQEEMQEELRRCSDVIASLQERLTQAQQHEVTIADLRGSLGSAQEELQVLKACPPPQVDDSSKMEELNTRLQEKEQQVTSLEEEVQNLKKSLETSTSNGMKSEEKTTDSQTQEDTRMTEMEAVLEERERRVLTLETDLDKLKDEMETLRSKVQDSGSETESEQPFESLEKDSQMLALEEELVATREDLVQTKHKNNELEEQNRTAVEALSATETMNLQRLTEAQQALVVAEDSASHLQTEVQKCLHVLFPEVSVELQQGNWLELITQKALETQQDTKTSQDVLTKLQEKEKECEMNRNVVAQAEGELLSVQSRAEEQERIWTHRLALADQQRQEALDRVTALEESLELVNSGSENKQLREQLMLLEAQLEKQLESSYITETSTQEVAELQSFPSESDRQLEIAQTEVQTEELATV</sequence>
<feature type="region of interest" description="Disordered" evidence="7">
    <location>
        <begin position="40"/>
        <end position="179"/>
    </location>
</feature>
<evidence type="ECO:0000313" key="10">
    <source>
        <dbReference type="Ensembl" id="ENSGMOP00000009837.2"/>
    </source>
</evidence>
<feature type="compositionally biased region" description="Basic and acidic residues" evidence="7">
    <location>
        <begin position="515"/>
        <end position="531"/>
    </location>
</feature>
<keyword evidence="4 8" id="KW-1133">Transmembrane helix</keyword>
<proteinExistence type="predicted"/>
<reference evidence="10" key="2">
    <citation type="submission" date="2025-09" db="UniProtKB">
        <authorList>
            <consortium name="Ensembl"/>
        </authorList>
    </citation>
    <scope>IDENTIFICATION</scope>
</reference>
<keyword evidence="2 8" id="KW-0812">Transmembrane</keyword>
<dbReference type="OMA" id="MVHRNVM"/>
<feature type="compositionally biased region" description="Basic and acidic residues" evidence="7">
    <location>
        <begin position="411"/>
        <end position="429"/>
    </location>
</feature>
<feature type="region of interest" description="Disordered" evidence="7">
    <location>
        <begin position="603"/>
        <end position="624"/>
    </location>
</feature>
<feature type="coiled-coil region" evidence="6">
    <location>
        <begin position="741"/>
        <end position="830"/>
    </location>
</feature>
<evidence type="ECO:0000256" key="1">
    <source>
        <dbReference type="ARBA" id="ARBA00004389"/>
    </source>
</evidence>
<feature type="region of interest" description="Disordered" evidence="7">
    <location>
        <begin position="411"/>
        <end position="430"/>
    </location>
</feature>
<evidence type="ECO:0000256" key="3">
    <source>
        <dbReference type="ARBA" id="ARBA00022824"/>
    </source>
</evidence>
<evidence type="ECO:0000256" key="8">
    <source>
        <dbReference type="SAM" id="Phobius"/>
    </source>
</evidence>
<protein>
    <submittedName>
        <fullName evidence="10">Ribosome binding protein 1b</fullName>
    </submittedName>
</protein>
<evidence type="ECO:0000259" key="9">
    <source>
        <dbReference type="Pfam" id="PF05104"/>
    </source>
</evidence>
<dbReference type="GeneTree" id="ENSGT00940000158015"/>
<evidence type="ECO:0000256" key="5">
    <source>
        <dbReference type="ARBA" id="ARBA00023136"/>
    </source>
</evidence>
<dbReference type="PANTHER" id="PTHR18939">
    <property type="entry name" value="RIBOSOME BINDING PROTEIN-1"/>
    <property type="match status" value="1"/>
</dbReference>
<evidence type="ECO:0000256" key="2">
    <source>
        <dbReference type="ARBA" id="ARBA00022692"/>
    </source>
</evidence>
<feature type="transmembrane region" description="Helical" evidence="8">
    <location>
        <begin position="9"/>
        <end position="31"/>
    </location>
</feature>
<accession>A0A8C4ZAC6</accession>
<comment type="subcellular location">
    <subcellularLocation>
        <location evidence="1">Endoplasmic reticulum membrane</location>
        <topology evidence="1">Single-pass membrane protein</topology>
    </subcellularLocation>
</comment>
<keyword evidence="6" id="KW-0175">Coiled coil</keyword>
<dbReference type="Pfam" id="PF05104">
    <property type="entry name" value="Rib_recp_KP_reg"/>
    <property type="match status" value="1"/>
</dbReference>
<keyword evidence="3" id="KW-0256">Endoplasmic reticulum</keyword>
<feature type="domain" description="Ribosome receptor lysine/proline rich" evidence="9">
    <location>
        <begin position="33"/>
        <end position="178"/>
    </location>
</feature>
<keyword evidence="11" id="KW-1185">Reference proteome</keyword>
<feature type="compositionally biased region" description="Basic and acidic residues" evidence="7">
    <location>
        <begin position="556"/>
        <end position="571"/>
    </location>
</feature>
<dbReference type="Proteomes" id="UP000694546">
    <property type="component" value="Chromosome 3"/>
</dbReference>
<dbReference type="InterPro" id="IPR040248">
    <property type="entry name" value="RRBP1"/>
</dbReference>
<dbReference type="InterPro" id="IPR007794">
    <property type="entry name" value="Rib_rcpt_KP"/>
</dbReference>
<evidence type="ECO:0000256" key="4">
    <source>
        <dbReference type="ARBA" id="ARBA00022989"/>
    </source>
</evidence>
<evidence type="ECO:0000256" key="7">
    <source>
        <dbReference type="SAM" id="MobiDB-lite"/>
    </source>
</evidence>
<feature type="compositionally biased region" description="Low complexity" evidence="7">
    <location>
        <begin position="110"/>
        <end position="126"/>
    </location>
</feature>